<gene>
    <name evidence="9" type="primary">LOC121394064</name>
</gene>
<accession>A0A8J1KRU9</accession>
<dbReference type="Pfam" id="PF00069">
    <property type="entry name" value="Pkinase"/>
    <property type="match status" value="1"/>
</dbReference>
<dbReference type="OrthoDB" id="63267at2759"/>
<dbReference type="GO" id="GO:0005524">
    <property type="term" value="F:ATP binding"/>
    <property type="evidence" value="ECO:0007669"/>
    <property type="project" value="UniProtKB-KW"/>
</dbReference>
<evidence type="ECO:0000313" key="9">
    <source>
        <dbReference type="RefSeq" id="XP_041420020.1"/>
    </source>
</evidence>
<dbReference type="InterPro" id="IPR000719">
    <property type="entry name" value="Prot_kinase_dom"/>
</dbReference>
<keyword evidence="3" id="KW-0547">Nucleotide-binding</keyword>
<dbReference type="GO" id="GO:0005737">
    <property type="term" value="C:cytoplasm"/>
    <property type="evidence" value="ECO:0000318"/>
    <property type="project" value="GO_Central"/>
</dbReference>
<evidence type="ECO:0000256" key="2">
    <source>
        <dbReference type="ARBA" id="ARBA00022679"/>
    </source>
</evidence>
<feature type="domain" description="Protein kinase" evidence="6">
    <location>
        <begin position="1"/>
        <end position="148"/>
    </location>
</feature>
<keyword evidence="2" id="KW-0808">Transferase</keyword>
<evidence type="ECO:0000256" key="4">
    <source>
        <dbReference type="ARBA" id="ARBA00022777"/>
    </source>
</evidence>
<dbReference type="PANTHER" id="PTHR24351">
    <property type="entry name" value="RIBOSOMAL PROTEIN S6 KINASE"/>
    <property type="match status" value="1"/>
</dbReference>
<evidence type="ECO:0000313" key="8">
    <source>
        <dbReference type="Proteomes" id="UP000186698"/>
    </source>
</evidence>
<proteinExistence type="predicted"/>
<dbReference type="PROSITE" id="PS00108">
    <property type="entry name" value="PROTEIN_KINASE_ST"/>
    <property type="match status" value="1"/>
</dbReference>
<dbReference type="InterPro" id="IPR008271">
    <property type="entry name" value="Ser/Thr_kinase_AS"/>
</dbReference>
<feature type="domain" description="AGC-kinase C-terminal" evidence="7">
    <location>
        <begin position="149"/>
        <end position="207"/>
    </location>
</feature>
<dbReference type="Proteomes" id="UP000186698">
    <property type="component" value="Chromosome 5S"/>
</dbReference>
<dbReference type="PROSITE" id="PS50011">
    <property type="entry name" value="PROTEIN_KINASE_DOM"/>
    <property type="match status" value="1"/>
</dbReference>
<keyword evidence="8" id="KW-1185">Reference proteome</keyword>
<evidence type="ECO:0000256" key="1">
    <source>
        <dbReference type="ARBA" id="ARBA00022527"/>
    </source>
</evidence>
<keyword evidence="5" id="KW-0067">ATP-binding</keyword>
<name>A0A8J1KRU9_XENLA</name>
<evidence type="ECO:0000259" key="6">
    <source>
        <dbReference type="PROSITE" id="PS50011"/>
    </source>
</evidence>
<protein>
    <submittedName>
        <fullName evidence="9">Protein kinase C delta type-like</fullName>
    </submittedName>
</protein>
<organism evidence="8 9">
    <name type="scientific">Xenopus laevis</name>
    <name type="common">African clawed frog</name>
    <dbReference type="NCBI Taxonomy" id="8355"/>
    <lineage>
        <taxon>Eukaryota</taxon>
        <taxon>Metazoa</taxon>
        <taxon>Chordata</taxon>
        <taxon>Craniata</taxon>
        <taxon>Vertebrata</taxon>
        <taxon>Euteleostomi</taxon>
        <taxon>Amphibia</taxon>
        <taxon>Batrachia</taxon>
        <taxon>Anura</taxon>
        <taxon>Pipoidea</taxon>
        <taxon>Pipidae</taxon>
        <taxon>Xenopodinae</taxon>
        <taxon>Xenopus</taxon>
        <taxon>Xenopus</taxon>
    </lineage>
</organism>
<dbReference type="InterPro" id="IPR011009">
    <property type="entry name" value="Kinase-like_dom_sf"/>
</dbReference>
<keyword evidence="4" id="KW-0418">Kinase</keyword>
<dbReference type="GO" id="GO:0004674">
    <property type="term" value="F:protein serine/threonine kinase activity"/>
    <property type="evidence" value="ECO:0000318"/>
    <property type="project" value="GO_Central"/>
</dbReference>
<dbReference type="KEGG" id="xla:121394064"/>
<keyword evidence="1" id="KW-0723">Serine/threonine-protein kinase</keyword>
<sequence length="207" mass="23959">MVVALQFLHSKGIIHRDLKPENILIDKDGHIKICDFGIAEENIIGQRRTIGLAGTPGYRAPEILSYEDYNAAVDWWSFGVTMYEMATGVLPFSASGSIQKQRLVIIMKPPNYPCDMSEEMLDLLPKLLEIKEVERIGLNGNIREHAFYSTINWEDLENQRLKTPFQPEMPPLDDFEEYSTMFSPQSFNERNKLKDFSEVDPNWNWQE</sequence>
<dbReference type="Gene3D" id="1.10.510.10">
    <property type="entry name" value="Transferase(Phosphotransferase) domain 1"/>
    <property type="match status" value="1"/>
</dbReference>
<dbReference type="GeneID" id="121394064"/>
<dbReference type="InterPro" id="IPR000961">
    <property type="entry name" value="AGC-kinase_C"/>
</dbReference>
<evidence type="ECO:0000259" key="7">
    <source>
        <dbReference type="PROSITE" id="PS51285"/>
    </source>
</evidence>
<reference evidence="9" key="1">
    <citation type="submission" date="2025-08" db="UniProtKB">
        <authorList>
            <consortium name="RefSeq"/>
        </authorList>
    </citation>
    <scope>IDENTIFICATION</scope>
    <source>
        <strain evidence="9">J_2021</strain>
        <tissue evidence="9">Erythrocytes</tissue>
    </source>
</reference>
<dbReference type="SUPFAM" id="SSF56112">
    <property type="entry name" value="Protein kinase-like (PK-like)"/>
    <property type="match status" value="1"/>
</dbReference>
<dbReference type="PROSITE" id="PS51285">
    <property type="entry name" value="AGC_KINASE_CTER"/>
    <property type="match status" value="1"/>
</dbReference>
<dbReference type="GO" id="GO:0005634">
    <property type="term" value="C:nucleus"/>
    <property type="evidence" value="ECO:0000318"/>
    <property type="project" value="GO_Central"/>
</dbReference>
<dbReference type="AlphaFoldDB" id="A0A8J1KRU9"/>
<evidence type="ECO:0000256" key="3">
    <source>
        <dbReference type="ARBA" id="ARBA00022741"/>
    </source>
</evidence>
<dbReference type="SMART" id="SM00220">
    <property type="entry name" value="S_TKc"/>
    <property type="match status" value="1"/>
</dbReference>
<dbReference type="Gene3D" id="3.30.200.20">
    <property type="entry name" value="Phosphorylase Kinase, domain 1"/>
    <property type="match status" value="1"/>
</dbReference>
<dbReference type="RefSeq" id="XP_041420020.1">
    <property type="nucleotide sequence ID" value="XM_041564086.1"/>
</dbReference>
<evidence type="ECO:0000256" key="5">
    <source>
        <dbReference type="ARBA" id="ARBA00022840"/>
    </source>
</evidence>